<dbReference type="PROSITE" id="PS51257">
    <property type="entry name" value="PROKAR_LIPOPROTEIN"/>
    <property type="match status" value="1"/>
</dbReference>
<dbReference type="InterPro" id="IPR021903">
    <property type="entry name" value="DUF3515"/>
</dbReference>
<organism evidence="1">
    <name type="scientific">freshwater metagenome</name>
    <dbReference type="NCBI Taxonomy" id="449393"/>
    <lineage>
        <taxon>unclassified sequences</taxon>
        <taxon>metagenomes</taxon>
        <taxon>ecological metagenomes</taxon>
    </lineage>
</organism>
<dbReference type="EMBL" id="CAEZVY010000158">
    <property type="protein sequence ID" value="CAB4651713.1"/>
    <property type="molecule type" value="Genomic_DNA"/>
</dbReference>
<dbReference type="Pfam" id="PF12028">
    <property type="entry name" value="DUF3515"/>
    <property type="match status" value="1"/>
</dbReference>
<sequence length="155" mass="16451">MELTTKIALGLAGLLLLSGCAPTVNLEPAEAANTPECANMTVRLPETVAGETRRNVNAQATAAWGEPVGIIVRCGVPMPEPTPLPCFEVAGIDWLRDDRDAPRFIFTTYGLNPATEVIVDSELTSGTEALRELAGAIGSQSEPVQRCIDPSDVLY</sequence>
<evidence type="ECO:0000313" key="1">
    <source>
        <dbReference type="EMBL" id="CAB4577409.1"/>
    </source>
</evidence>
<name>A0A6J6EPW2_9ZZZZ</name>
<accession>A0A6J6EPW2</accession>
<gene>
    <name evidence="1" type="ORF">UFOPK1684_01136</name>
    <name evidence="2" type="ORF">UFOPK2158_01239</name>
</gene>
<protein>
    <submittedName>
        <fullName evidence="1">Unannotated protein</fullName>
    </submittedName>
</protein>
<dbReference type="EMBL" id="CAEZTM010000058">
    <property type="protein sequence ID" value="CAB4577409.1"/>
    <property type="molecule type" value="Genomic_DNA"/>
</dbReference>
<evidence type="ECO:0000313" key="2">
    <source>
        <dbReference type="EMBL" id="CAB4651713.1"/>
    </source>
</evidence>
<reference evidence="1" key="1">
    <citation type="submission" date="2020-05" db="EMBL/GenBank/DDBJ databases">
        <authorList>
            <person name="Chiriac C."/>
            <person name="Salcher M."/>
            <person name="Ghai R."/>
            <person name="Kavagutti S V."/>
        </authorList>
    </citation>
    <scope>NUCLEOTIDE SEQUENCE</scope>
</reference>
<proteinExistence type="predicted"/>
<dbReference type="AlphaFoldDB" id="A0A6J6EPW2"/>